<dbReference type="Proteomes" id="UP000280073">
    <property type="component" value="Unassembled WGS sequence"/>
</dbReference>
<dbReference type="EC" id="1.1.1.35" evidence="2"/>
<name>A0A429MLC5_ACIBA</name>
<keyword evidence="2" id="KW-0456">Lyase</keyword>
<organism evidence="2 3">
    <name type="scientific">Acinetobacter baumannii</name>
    <dbReference type="NCBI Taxonomy" id="470"/>
    <lineage>
        <taxon>Bacteria</taxon>
        <taxon>Pseudomonadati</taxon>
        <taxon>Pseudomonadota</taxon>
        <taxon>Gammaproteobacteria</taxon>
        <taxon>Moraxellales</taxon>
        <taxon>Moraxellaceae</taxon>
        <taxon>Acinetobacter</taxon>
        <taxon>Acinetobacter calcoaceticus/baumannii complex</taxon>
    </lineage>
</organism>
<accession>A0A429MLC5</accession>
<dbReference type="GO" id="GO:0008692">
    <property type="term" value="F:3-hydroxybutyryl-CoA epimerase activity"/>
    <property type="evidence" value="ECO:0007669"/>
    <property type="project" value="UniProtKB-EC"/>
</dbReference>
<protein>
    <submittedName>
        <fullName evidence="2">Fatty acid oxidation complex subunit alpha FadB</fullName>
        <ecNumber evidence="2">1.1.1.35</ecNumber>
        <ecNumber evidence="2">4.2.1.17</ecNumber>
        <ecNumber evidence="2">5.1.2.3</ecNumber>
        <ecNumber evidence="2">5.3.3.8</ecNumber>
    </submittedName>
</protein>
<dbReference type="GO" id="GO:0004300">
    <property type="term" value="F:enoyl-CoA hydratase activity"/>
    <property type="evidence" value="ECO:0007669"/>
    <property type="project" value="UniProtKB-EC"/>
</dbReference>
<evidence type="ECO:0000313" key="3">
    <source>
        <dbReference type="Proteomes" id="UP000280073"/>
    </source>
</evidence>
<dbReference type="EC" id="5.1.2.3" evidence="2"/>
<sequence>LALCNETVRCLEDNIVATASEADMAMIMGIGFPPFRGGPCRYIDQTGVAEYVALCDKYAHLGKAYEAPQMLRDMAANNKKFYG</sequence>
<feature type="non-terminal residue" evidence="2">
    <location>
        <position position="1"/>
    </location>
</feature>
<evidence type="ECO:0000313" key="2">
    <source>
        <dbReference type="EMBL" id="RSR48169.1"/>
    </source>
</evidence>
<dbReference type="GO" id="GO:0016509">
    <property type="term" value="F:long-chain (3S)-3-hydroxyacyl-CoA dehydrogenase (NAD+) activity"/>
    <property type="evidence" value="ECO:0007669"/>
    <property type="project" value="TreeGrafter"/>
</dbReference>
<keyword evidence="2" id="KW-0413">Isomerase</keyword>
<dbReference type="InterPro" id="IPR013328">
    <property type="entry name" value="6PGD_dom2"/>
</dbReference>
<dbReference type="InterPro" id="IPR008927">
    <property type="entry name" value="6-PGluconate_DH-like_C_sf"/>
</dbReference>
<reference evidence="2 3" key="1">
    <citation type="submission" date="2018-10" db="EMBL/GenBank/DDBJ databases">
        <title>GWAS and RNA-Seq identify cryptic mechanisms of antimicrobial resistance in Acinetobacter baumannii.</title>
        <authorList>
            <person name="Sahl J.W."/>
        </authorList>
    </citation>
    <scope>NUCLEOTIDE SEQUENCE [LARGE SCALE GENOMIC DNA]</scope>
    <source>
        <strain evidence="2 3">TG28175</strain>
    </source>
</reference>
<dbReference type="EMBL" id="RFDI01001169">
    <property type="protein sequence ID" value="RSR48169.1"/>
    <property type="molecule type" value="Genomic_DNA"/>
</dbReference>
<gene>
    <name evidence="2" type="primary">fadB</name>
    <name evidence="2" type="ORF">EA686_18580</name>
</gene>
<dbReference type="GO" id="GO:0006635">
    <property type="term" value="P:fatty acid beta-oxidation"/>
    <property type="evidence" value="ECO:0007669"/>
    <property type="project" value="TreeGrafter"/>
</dbReference>
<dbReference type="AlphaFoldDB" id="A0A429MLC5"/>
<dbReference type="EC" id="5.3.3.8" evidence="2"/>
<dbReference type="EC" id="4.2.1.17" evidence="2"/>
<dbReference type="InterPro" id="IPR050136">
    <property type="entry name" value="FA_oxidation_alpha_subunit"/>
</dbReference>
<dbReference type="PANTHER" id="PTHR43612:SF3">
    <property type="entry name" value="TRIFUNCTIONAL ENZYME SUBUNIT ALPHA, MITOCHONDRIAL"/>
    <property type="match status" value="1"/>
</dbReference>
<comment type="caution">
    <text evidence="2">The sequence shown here is derived from an EMBL/GenBank/DDBJ whole genome shotgun (WGS) entry which is preliminary data.</text>
</comment>
<dbReference type="Gene3D" id="1.10.1040.10">
    <property type="entry name" value="N-(1-d-carboxylethyl)-l-norvaline Dehydrogenase, domain 2"/>
    <property type="match status" value="1"/>
</dbReference>
<proteinExistence type="predicted"/>
<dbReference type="GO" id="GO:0004165">
    <property type="term" value="F:delta(3)-delta(2)-enoyl-CoA isomerase activity"/>
    <property type="evidence" value="ECO:0007669"/>
    <property type="project" value="UniProtKB-EC"/>
</dbReference>
<evidence type="ECO:0000256" key="1">
    <source>
        <dbReference type="ARBA" id="ARBA00023002"/>
    </source>
</evidence>
<dbReference type="SUPFAM" id="SSF48179">
    <property type="entry name" value="6-phosphogluconate dehydrogenase C-terminal domain-like"/>
    <property type="match status" value="1"/>
</dbReference>
<keyword evidence="1 2" id="KW-0560">Oxidoreductase</keyword>
<dbReference type="PANTHER" id="PTHR43612">
    <property type="entry name" value="TRIFUNCTIONAL ENZYME SUBUNIT ALPHA"/>
    <property type="match status" value="1"/>
</dbReference>